<dbReference type="GO" id="GO:0016020">
    <property type="term" value="C:membrane"/>
    <property type="evidence" value="ECO:0007669"/>
    <property type="project" value="InterPro"/>
</dbReference>
<feature type="region of interest" description="Disordered" evidence="1">
    <location>
        <begin position="1"/>
        <end position="46"/>
    </location>
</feature>
<protein>
    <recommendedName>
        <fullName evidence="2">MAM domain-containing protein</fullName>
    </recommendedName>
</protein>
<reference evidence="3 4" key="1">
    <citation type="journal article" date="2018" name="Proc. R. Soc. B">
        <title>A non-coding region near Follistatin controls head colour polymorphism in the Gouldian finch.</title>
        <authorList>
            <person name="Toomey M.B."/>
            <person name="Marques C.I."/>
            <person name="Andrade P."/>
            <person name="Araujo P.M."/>
            <person name="Sabatino S."/>
            <person name="Gazda M.A."/>
            <person name="Afonso S."/>
            <person name="Lopes R.J."/>
            <person name="Corbo J.C."/>
            <person name="Carneiro M."/>
        </authorList>
    </citation>
    <scope>NUCLEOTIDE SEQUENCE [LARGE SCALE GENOMIC DNA]</scope>
    <source>
        <strain evidence="3">Red01</strain>
        <tissue evidence="3">Muscle</tissue>
    </source>
</reference>
<dbReference type="OrthoDB" id="10253954at2759"/>
<sequence length="91" mass="9635">MERPPGAQAPGSSHSGSSGADGSVPTAGCTFEEDSDPNQCEYSQGEDDDFDWELIRSYLVPHLMPDLPHGVFLGKAELGFEVACDGVSETC</sequence>
<evidence type="ECO:0000313" key="3">
    <source>
        <dbReference type="EMBL" id="RLV91079.1"/>
    </source>
</evidence>
<feature type="compositionally biased region" description="Low complexity" evidence="1">
    <location>
        <begin position="1"/>
        <end position="23"/>
    </location>
</feature>
<dbReference type="AlphaFoldDB" id="A0A3L8S051"/>
<evidence type="ECO:0000259" key="2">
    <source>
        <dbReference type="PROSITE" id="PS50060"/>
    </source>
</evidence>
<feature type="domain" description="MAM" evidence="2">
    <location>
        <begin position="27"/>
        <end position="69"/>
    </location>
</feature>
<dbReference type="Proteomes" id="UP000276834">
    <property type="component" value="Unassembled WGS sequence"/>
</dbReference>
<proteinExistence type="predicted"/>
<gene>
    <name evidence="3" type="ORF">DV515_00014236</name>
</gene>
<accession>A0A3L8S051</accession>
<evidence type="ECO:0000313" key="4">
    <source>
        <dbReference type="Proteomes" id="UP000276834"/>
    </source>
</evidence>
<dbReference type="EMBL" id="QUSF01000115">
    <property type="protein sequence ID" value="RLV91079.1"/>
    <property type="molecule type" value="Genomic_DNA"/>
</dbReference>
<keyword evidence="4" id="KW-1185">Reference proteome</keyword>
<evidence type="ECO:0000256" key="1">
    <source>
        <dbReference type="SAM" id="MobiDB-lite"/>
    </source>
</evidence>
<comment type="caution">
    <text evidence="3">The sequence shown here is derived from an EMBL/GenBank/DDBJ whole genome shotgun (WGS) entry which is preliminary data.</text>
</comment>
<dbReference type="PROSITE" id="PS50060">
    <property type="entry name" value="MAM_2"/>
    <property type="match status" value="1"/>
</dbReference>
<dbReference type="InterPro" id="IPR000998">
    <property type="entry name" value="MAM_dom"/>
</dbReference>
<name>A0A3L8S051_CHLGU</name>
<organism evidence="3 4">
    <name type="scientific">Chloebia gouldiae</name>
    <name type="common">Gouldian finch</name>
    <name type="synonym">Erythrura gouldiae</name>
    <dbReference type="NCBI Taxonomy" id="44316"/>
    <lineage>
        <taxon>Eukaryota</taxon>
        <taxon>Metazoa</taxon>
        <taxon>Chordata</taxon>
        <taxon>Craniata</taxon>
        <taxon>Vertebrata</taxon>
        <taxon>Euteleostomi</taxon>
        <taxon>Archelosauria</taxon>
        <taxon>Archosauria</taxon>
        <taxon>Dinosauria</taxon>
        <taxon>Saurischia</taxon>
        <taxon>Theropoda</taxon>
        <taxon>Coelurosauria</taxon>
        <taxon>Aves</taxon>
        <taxon>Neognathae</taxon>
        <taxon>Neoaves</taxon>
        <taxon>Telluraves</taxon>
        <taxon>Australaves</taxon>
        <taxon>Passeriformes</taxon>
        <taxon>Passeroidea</taxon>
        <taxon>Passeridae</taxon>
        <taxon>Chloebia</taxon>
    </lineage>
</organism>